<sequence>MKYNFILFIFFAVFNSGVAQNIDATLIELNFQEDSYPQNLTPFKSGFCFTATDGYYKYFGRELWYSNGTKEGTFMIKDILPGPSSSSPNNLININNTLYFTAYDAVHGNELWKSDGTEAGTVIVKDIDPNEKGEYNGPSGLIEFNGKLYFTASNGVNGYELWTSDGTEAGTYMVKDIYLNGNSNPNSLFVFNNNLYFVAYNETGYKLWKSDGTEAGTVILKNIYVNPSPVNENQFLIANNSFFFFASDGSKGNELWKSDGSEAGTTIVKDIFSGYNSSANNLKGCVLNDNIIFEANDGINGTEIWKSDGTEAGTLMIKDINGTKFNSIYYYNSKYIAFNNEVYFLANDDINGNEIWKTDGTANGTILFKDINNGNLSSSINKFYNDKINNKLLFFATKADGSGEQTIWVSDGTTNGTVELANIRSSHSSGYPDNFITLNNKTIFTGKDEKHGTELWQTDGTKEGTSIFADLNYKNGSNPDKFTDVNGNLFFRARGTTYGTQLFKSDGTVEGTKLVKDIQPTYEALDNLSDMKVINGTLFFSAIDGVHGFELWKSDGTENGTVLVKDINPGKNSSFKTHNDKQEFTVLNDVLYFSANNGVNDVELWKSDGTEAGTFMVKDINPGGYNYGSHPKEFVTLNNSVYFIAIDYSGTSLWKTNGTESGTVKVISLNDMRVLKVVNNKLLIVAETSGTTYGPHDLWVSDGTASGTKHLKSFGDNLNSDIRFSATLDNQLYFVAKNPDSFRRSVYKTDGTIEGTKLVFDAANHPTMPDLDIEVVYSCGSYVYFVVEDFYGTPKELWRTNNQITEKVAGPDTNDFLYIRNLTCYDDNLFYLAEMFPKNIWMINDKMNVPEQLSVNILNNKNFEGYESIQEMGATSNALYFNGRTDTSGNELYVAKVNLGTLGVPDYELSEKANQKEVKVYPNPANKFVTIESTNNTITKFELYNLLGQKIDEQMNKDQNQKLKYDLNKLNSGIYFIKASLSNGKTDNIKLIVN</sequence>
<name>A0ABS1KG81_9FLAO</name>
<evidence type="ECO:0000259" key="3">
    <source>
        <dbReference type="Pfam" id="PF18962"/>
    </source>
</evidence>
<dbReference type="SUPFAM" id="SSF50998">
    <property type="entry name" value="Quinoprotein alcohol dehydrogenase-like"/>
    <property type="match status" value="1"/>
</dbReference>
<dbReference type="InterPro" id="IPR026444">
    <property type="entry name" value="Secre_tail"/>
</dbReference>
<dbReference type="InterPro" id="IPR030916">
    <property type="entry name" value="ELWxxDGT_rpt"/>
</dbReference>
<dbReference type="InterPro" id="IPR015943">
    <property type="entry name" value="WD40/YVTN_repeat-like_dom_sf"/>
</dbReference>
<dbReference type="Proteomes" id="UP000603728">
    <property type="component" value="Unassembled WGS sequence"/>
</dbReference>
<feature type="domain" description="Secretion system C-terminal sorting" evidence="3">
    <location>
        <begin position="920"/>
        <end position="993"/>
    </location>
</feature>
<reference evidence="4 5" key="1">
    <citation type="submission" date="2021-01" db="EMBL/GenBank/DDBJ databases">
        <title>Genome seq and assembly of Flavobacterium sp. GN10.</title>
        <authorList>
            <person name="Chhetri G."/>
        </authorList>
    </citation>
    <scope>NUCLEOTIDE SEQUENCE [LARGE SCALE GENOMIC DNA]</scope>
    <source>
        <strain evidence="4 5">GN10</strain>
    </source>
</reference>
<dbReference type="Gene3D" id="2.130.10.10">
    <property type="entry name" value="YVTN repeat-like/Quinoprotein amine dehydrogenase"/>
    <property type="match status" value="1"/>
</dbReference>
<evidence type="ECO:0000313" key="5">
    <source>
        <dbReference type="Proteomes" id="UP000603728"/>
    </source>
</evidence>
<keyword evidence="1 2" id="KW-0732">Signal</keyword>
<feature type="signal peptide" evidence="2">
    <location>
        <begin position="1"/>
        <end position="19"/>
    </location>
</feature>
<gene>
    <name evidence="4" type="ORF">JI750_16495</name>
</gene>
<dbReference type="EMBL" id="JAERSF010000003">
    <property type="protein sequence ID" value="MBL0738496.1"/>
    <property type="molecule type" value="Genomic_DNA"/>
</dbReference>
<evidence type="ECO:0000256" key="2">
    <source>
        <dbReference type="SAM" id="SignalP"/>
    </source>
</evidence>
<accession>A0ABS1KG81</accession>
<dbReference type="InterPro" id="IPR011047">
    <property type="entry name" value="Quinoprotein_ADH-like_sf"/>
</dbReference>
<dbReference type="NCBIfam" id="TIGR04183">
    <property type="entry name" value="Por_Secre_tail"/>
    <property type="match status" value="1"/>
</dbReference>
<feature type="chain" id="PRO_5047014523" evidence="2">
    <location>
        <begin position="20"/>
        <end position="994"/>
    </location>
</feature>
<organism evidence="4 5">
    <name type="scientific">Flavobacterium tagetis</name>
    <dbReference type="NCBI Taxonomy" id="2801336"/>
    <lineage>
        <taxon>Bacteria</taxon>
        <taxon>Pseudomonadati</taxon>
        <taxon>Bacteroidota</taxon>
        <taxon>Flavobacteriia</taxon>
        <taxon>Flavobacteriales</taxon>
        <taxon>Flavobacteriaceae</taxon>
        <taxon>Flavobacterium</taxon>
    </lineage>
</organism>
<dbReference type="NCBIfam" id="TIGR04534">
    <property type="entry name" value="ELWxxDGT_rpt"/>
    <property type="match status" value="4"/>
</dbReference>
<dbReference type="RefSeq" id="WP_202004442.1">
    <property type="nucleotide sequence ID" value="NZ_JAERSF010000003.1"/>
</dbReference>
<protein>
    <submittedName>
        <fullName evidence="4">T9SS type A sorting domain-containing protein</fullName>
    </submittedName>
</protein>
<dbReference type="Pfam" id="PF18962">
    <property type="entry name" value="Por_Secre_tail"/>
    <property type="match status" value="1"/>
</dbReference>
<keyword evidence="5" id="KW-1185">Reference proteome</keyword>
<comment type="caution">
    <text evidence="4">The sequence shown here is derived from an EMBL/GenBank/DDBJ whole genome shotgun (WGS) entry which is preliminary data.</text>
</comment>
<evidence type="ECO:0000313" key="4">
    <source>
        <dbReference type="EMBL" id="MBL0738496.1"/>
    </source>
</evidence>
<proteinExistence type="predicted"/>
<evidence type="ECO:0000256" key="1">
    <source>
        <dbReference type="ARBA" id="ARBA00022729"/>
    </source>
</evidence>